<comment type="subcellular location">
    <subcellularLocation>
        <location evidence="1">Membrane</location>
        <topology evidence="1">Multi-pass membrane protein</topology>
    </subcellularLocation>
</comment>
<evidence type="ECO:0000256" key="6">
    <source>
        <dbReference type="SAM" id="Phobius"/>
    </source>
</evidence>
<dbReference type="PANTHER" id="PTHR34857:SF2">
    <property type="entry name" value="SLL0384 PROTEIN"/>
    <property type="match status" value="1"/>
</dbReference>
<reference evidence="7 8" key="1">
    <citation type="submission" date="2015-10" db="EMBL/GenBank/DDBJ databases">
        <title>A novel member of the family Ruminococcaceae isolated from human faeces.</title>
        <authorList>
            <person name="Shkoporov A.N."/>
            <person name="Chaplin A.V."/>
            <person name="Motuzova O.V."/>
            <person name="Kafarskaia L.I."/>
            <person name="Efimov B.A."/>
        </authorList>
    </citation>
    <scope>NUCLEOTIDE SEQUENCE [LARGE SCALE GENOMIC DNA]</scope>
    <source>
        <strain evidence="7 8">668</strain>
    </source>
</reference>
<evidence type="ECO:0000256" key="3">
    <source>
        <dbReference type="ARBA" id="ARBA00022692"/>
    </source>
</evidence>
<protein>
    <submittedName>
        <fullName evidence="7">Cobalt transporter</fullName>
    </submittedName>
</protein>
<feature type="transmembrane region" description="Helical" evidence="6">
    <location>
        <begin position="216"/>
        <end position="239"/>
    </location>
</feature>
<dbReference type="Proteomes" id="UP000053433">
    <property type="component" value="Unassembled WGS sequence"/>
</dbReference>
<dbReference type="GeneID" id="78198879"/>
<dbReference type="GO" id="GO:0005886">
    <property type="term" value="C:plasma membrane"/>
    <property type="evidence" value="ECO:0007669"/>
    <property type="project" value="UniProtKB-ARBA"/>
</dbReference>
<dbReference type="EMBL" id="LMUA01000001">
    <property type="protein sequence ID" value="KUE77971.1"/>
    <property type="molecule type" value="Genomic_DNA"/>
</dbReference>
<proteinExistence type="predicted"/>
<evidence type="ECO:0000313" key="7">
    <source>
        <dbReference type="EMBL" id="KUE77971.1"/>
    </source>
</evidence>
<keyword evidence="3 6" id="KW-0812">Transmembrane</keyword>
<keyword evidence="4 6" id="KW-1133">Transmembrane helix</keyword>
<feature type="transmembrane region" description="Helical" evidence="6">
    <location>
        <begin position="62"/>
        <end position="82"/>
    </location>
</feature>
<gene>
    <name evidence="7" type="ORF">ASJ35_01475</name>
</gene>
<dbReference type="CDD" id="cd16914">
    <property type="entry name" value="EcfT"/>
    <property type="match status" value="1"/>
</dbReference>
<dbReference type="InterPro" id="IPR003339">
    <property type="entry name" value="ABC/ECF_trnsptr_transmembrane"/>
</dbReference>
<dbReference type="InterPro" id="IPR051611">
    <property type="entry name" value="ECF_transporter_component"/>
</dbReference>
<dbReference type="RefSeq" id="WP_050004278.1">
    <property type="nucleotide sequence ID" value="NZ_JXXK01000001.1"/>
</dbReference>
<dbReference type="AlphaFoldDB" id="A0A0W7TW05"/>
<comment type="caution">
    <text evidence="7">The sequence shown here is derived from an EMBL/GenBank/DDBJ whole genome shotgun (WGS) entry which is preliminary data.</text>
</comment>
<keyword evidence="5 6" id="KW-0472">Membrane</keyword>
<dbReference type="PANTHER" id="PTHR34857">
    <property type="entry name" value="SLL0384 PROTEIN"/>
    <property type="match status" value="1"/>
</dbReference>
<evidence type="ECO:0000313" key="8">
    <source>
        <dbReference type="Proteomes" id="UP000053433"/>
    </source>
</evidence>
<organism evidence="7 8">
    <name type="scientific">Ruthenibacterium lactatiformans</name>
    <dbReference type="NCBI Taxonomy" id="1550024"/>
    <lineage>
        <taxon>Bacteria</taxon>
        <taxon>Bacillati</taxon>
        <taxon>Bacillota</taxon>
        <taxon>Clostridia</taxon>
        <taxon>Eubacteriales</taxon>
        <taxon>Oscillospiraceae</taxon>
        <taxon>Ruthenibacterium</taxon>
    </lineage>
</organism>
<accession>A0A0W7TW05</accession>
<evidence type="ECO:0000256" key="1">
    <source>
        <dbReference type="ARBA" id="ARBA00004141"/>
    </source>
</evidence>
<dbReference type="Pfam" id="PF02361">
    <property type="entry name" value="CbiQ"/>
    <property type="match status" value="1"/>
</dbReference>
<evidence type="ECO:0000256" key="4">
    <source>
        <dbReference type="ARBA" id="ARBA00022989"/>
    </source>
</evidence>
<feature type="transmembrane region" description="Helical" evidence="6">
    <location>
        <begin position="88"/>
        <end position="111"/>
    </location>
</feature>
<feature type="transmembrane region" description="Helical" evidence="6">
    <location>
        <begin position="22"/>
        <end position="55"/>
    </location>
</feature>
<keyword evidence="2" id="KW-1003">Cell membrane</keyword>
<sequence>MEMQLQTKDTLATLHLDPRTKLYLLIVGNVALFLAPSLLYEIALVVCVVILGILVGAKRFTVRMAAVYAGMVVLHIIGTNYLTGTLQIAIVTFTVFIRKIFPCAMLGGILVSTTRVNEFMAAMNRIHMPKAMVIPLTVMLRYFPMVHEDWGYISDAMRMRDVAPTVKSLLTHPARTVECIYVPMMMSALKVADELSAAAVTRGLENPKPRTCLQEIHFSVADAVCFILFTLFMSVSIWLKLKGGAG</sequence>
<name>A0A0W7TW05_9FIRM</name>
<evidence type="ECO:0000256" key="2">
    <source>
        <dbReference type="ARBA" id="ARBA00022475"/>
    </source>
</evidence>
<evidence type="ECO:0000256" key="5">
    <source>
        <dbReference type="ARBA" id="ARBA00023136"/>
    </source>
</evidence>